<keyword evidence="7" id="KW-0479">Metal-binding</keyword>
<dbReference type="UniPathway" id="UPA00048">
    <property type="reaction ID" value="UER00070"/>
</dbReference>
<dbReference type="InterPro" id="IPR005671">
    <property type="entry name" value="LeuA_bact_synth"/>
</dbReference>
<dbReference type="InterPro" id="IPR036230">
    <property type="entry name" value="LeuA_allosteric_dom_sf"/>
</dbReference>
<dbReference type="NCBIfam" id="TIGR00973">
    <property type="entry name" value="leuA_bact"/>
    <property type="match status" value="1"/>
</dbReference>
<dbReference type="EMBL" id="CAADRM010000105">
    <property type="protein sequence ID" value="VFU15380.1"/>
    <property type="molecule type" value="Genomic_DNA"/>
</dbReference>
<dbReference type="NCBIfam" id="NF002085">
    <property type="entry name" value="PRK00915.1-2"/>
    <property type="match status" value="1"/>
</dbReference>
<dbReference type="PANTHER" id="PTHR10277:SF9">
    <property type="entry name" value="2-ISOPROPYLMALATE SYNTHASE 1, CHLOROPLASTIC-RELATED"/>
    <property type="match status" value="1"/>
</dbReference>
<evidence type="ECO:0000256" key="5">
    <source>
        <dbReference type="ARBA" id="ARBA00022605"/>
    </source>
</evidence>
<keyword evidence="4" id="KW-0432">Leucine biosynthesis</keyword>
<keyword evidence="5" id="KW-0028">Amino-acid biosynthesis</keyword>
<dbReference type="PANTHER" id="PTHR10277">
    <property type="entry name" value="HOMOCITRATE SYNTHASE-RELATED"/>
    <property type="match status" value="1"/>
</dbReference>
<dbReference type="FunFam" id="3.20.20.70:FF:000010">
    <property type="entry name" value="2-isopropylmalate synthase"/>
    <property type="match status" value="1"/>
</dbReference>
<name>A0A485M0T5_9ZZZZ</name>
<evidence type="ECO:0000256" key="2">
    <source>
        <dbReference type="ARBA" id="ARBA00009396"/>
    </source>
</evidence>
<gene>
    <name evidence="10" type="primary">leuA</name>
    <name evidence="10" type="ORF">SCFA_410035</name>
</gene>
<dbReference type="SUPFAM" id="SSF51569">
    <property type="entry name" value="Aldolase"/>
    <property type="match status" value="1"/>
</dbReference>
<dbReference type="Gene3D" id="1.10.238.260">
    <property type="match status" value="1"/>
</dbReference>
<dbReference type="SUPFAM" id="SSF110921">
    <property type="entry name" value="2-isopropylmalate synthase LeuA, allosteric (dimerisation) domain"/>
    <property type="match status" value="1"/>
</dbReference>
<dbReference type="AlphaFoldDB" id="A0A485M0T5"/>
<comment type="similarity">
    <text evidence="2">Belongs to the alpha-IPM synthase/homocitrate synthase family. LeuA type 1 subfamily.</text>
</comment>
<dbReference type="Pfam" id="PF08502">
    <property type="entry name" value="LeuA_dimer"/>
    <property type="match status" value="1"/>
</dbReference>
<evidence type="ECO:0000256" key="7">
    <source>
        <dbReference type="ARBA" id="ARBA00022723"/>
    </source>
</evidence>
<dbReference type="PROSITE" id="PS00815">
    <property type="entry name" value="AIPM_HOMOCIT_SYNTH_1"/>
    <property type="match status" value="1"/>
</dbReference>
<dbReference type="GO" id="GO:0003852">
    <property type="term" value="F:2-isopropylmalate synthase activity"/>
    <property type="evidence" value="ECO:0007669"/>
    <property type="project" value="UniProtKB-EC"/>
</dbReference>
<dbReference type="Pfam" id="PF00682">
    <property type="entry name" value="HMGL-like"/>
    <property type="match status" value="1"/>
</dbReference>
<proteinExistence type="inferred from homology"/>
<evidence type="ECO:0000313" key="10">
    <source>
        <dbReference type="EMBL" id="VFU15380.1"/>
    </source>
</evidence>
<dbReference type="GO" id="GO:0046872">
    <property type="term" value="F:metal ion binding"/>
    <property type="evidence" value="ECO:0007669"/>
    <property type="project" value="UniProtKB-KW"/>
</dbReference>
<evidence type="ECO:0000256" key="8">
    <source>
        <dbReference type="ARBA" id="ARBA00023304"/>
    </source>
</evidence>
<protein>
    <recommendedName>
        <fullName evidence="3">2-isopropylmalate synthase</fullName>
        <ecNumber evidence="3">2.3.3.13</ecNumber>
    </recommendedName>
</protein>
<dbReference type="PROSITE" id="PS50991">
    <property type="entry name" value="PYR_CT"/>
    <property type="match status" value="1"/>
</dbReference>
<dbReference type="InterPro" id="IPR013709">
    <property type="entry name" value="2-isopropylmalate_synth_dimer"/>
</dbReference>
<dbReference type="PROSITE" id="PS00816">
    <property type="entry name" value="AIPM_HOMOCIT_SYNTH_2"/>
    <property type="match status" value="1"/>
</dbReference>
<dbReference type="EC" id="2.3.3.13" evidence="3"/>
<feature type="domain" description="Pyruvate carboxyltransferase" evidence="9">
    <location>
        <begin position="8"/>
        <end position="270"/>
    </location>
</feature>
<evidence type="ECO:0000256" key="4">
    <source>
        <dbReference type="ARBA" id="ARBA00022430"/>
    </source>
</evidence>
<evidence type="ECO:0000259" key="9">
    <source>
        <dbReference type="PROSITE" id="PS50991"/>
    </source>
</evidence>
<dbReference type="NCBIfam" id="NF002087">
    <property type="entry name" value="PRK00915.1-4"/>
    <property type="match status" value="1"/>
</dbReference>
<keyword evidence="10" id="KW-0012">Acyltransferase</keyword>
<dbReference type="NCBIfam" id="NF002086">
    <property type="entry name" value="PRK00915.1-3"/>
    <property type="match status" value="1"/>
</dbReference>
<dbReference type="InterPro" id="IPR050073">
    <property type="entry name" value="2-IPM_HCS-like"/>
</dbReference>
<evidence type="ECO:0000256" key="6">
    <source>
        <dbReference type="ARBA" id="ARBA00022679"/>
    </source>
</evidence>
<dbReference type="SMART" id="SM00917">
    <property type="entry name" value="LeuA_dimer"/>
    <property type="match status" value="1"/>
</dbReference>
<dbReference type="InterPro" id="IPR000891">
    <property type="entry name" value="PYR_CT"/>
</dbReference>
<comment type="pathway">
    <text evidence="1">Amino-acid biosynthesis; L-leucine biosynthesis; L-leucine from 3-methyl-2-oxobutanoate: step 1/4.</text>
</comment>
<dbReference type="InterPro" id="IPR013785">
    <property type="entry name" value="Aldolase_TIM"/>
</dbReference>
<evidence type="ECO:0000256" key="1">
    <source>
        <dbReference type="ARBA" id="ARBA00004689"/>
    </source>
</evidence>
<dbReference type="Pfam" id="PF22617">
    <property type="entry name" value="HCS_D2"/>
    <property type="match status" value="1"/>
</dbReference>
<dbReference type="CDD" id="cd07940">
    <property type="entry name" value="DRE_TIM_IPMS"/>
    <property type="match status" value="1"/>
</dbReference>
<dbReference type="InterPro" id="IPR002034">
    <property type="entry name" value="AIPM/Hcit_synth_CS"/>
</dbReference>
<evidence type="ECO:0000256" key="3">
    <source>
        <dbReference type="ARBA" id="ARBA00012973"/>
    </source>
</evidence>
<dbReference type="HAMAP" id="MF_01025">
    <property type="entry name" value="LeuA_type1"/>
    <property type="match status" value="1"/>
</dbReference>
<sequence length="515" mass="56390">MKTPQEKIIIFDTTLRDGEQSPGASMDVHEKVLVAKQLEALGVDRIEAGFPISSPGDFDAVQAVAGEIKKSMVFGLCRARDEDIQAAWDAVKNAAMPGIHTFIATSDIHLKYQLNMSREQVLESVERSVSMCRSFCPDVEFSAMDATRSDWDFLVEVYSTAIAAGATTINVPDTVGYTNPQEFFELISYLKKKVKDIDKAVISVHCHNDLGMATANSVSAVMAGARQIECTINGIGERAGNTSLEEVVMIFNVRKDLYKLDTSIDTSQIYPASRLVSHITGIPVQPNKAIVGANAFAHESGIHQDGYLKERSTYEIMTPEAIGYGKSNLVLGKHSGRHALSKRLESLGYRLSEEDVNKVFRRFKEISDKKKEIFDADIEAIVIEEIYRVPDKYELKHINVSSGTVSTPAATVVLGVDGEIVKDSCFGNGPVDALYKTIIKMTGFRAELKRFSISSVTGGFDAQGEVTVELMDRDTVATGQGADPDILVASAKALVNALNRMEFLKHKRAGEVPHL</sequence>
<keyword evidence="8" id="KW-0100">Branched-chain amino acid biosynthesis</keyword>
<reference evidence="10" key="1">
    <citation type="submission" date="2019-03" db="EMBL/GenBank/DDBJ databases">
        <authorList>
            <person name="Hao L."/>
        </authorList>
    </citation>
    <scope>NUCLEOTIDE SEQUENCE</scope>
</reference>
<dbReference type="Gene3D" id="3.20.20.70">
    <property type="entry name" value="Aldolase class I"/>
    <property type="match status" value="1"/>
</dbReference>
<dbReference type="InterPro" id="IPR054691">
    <property type="entry name" value="LeuA/HCS_post-cat"/>
</dbReference>
<accession>A0A485M0T5</accession>
<organism evidence="10">
    <name type="scientific">anaerobic digester metagenome</name>
    <dbReference type="NCBI Taxonomy" id="1263854"/>
    <lineage>
        <taxon>unclassified sequences</taxon>
        <taxon>metagenomes</taxon>
        <taxon>ecological metagenomes</taxon>
    </lineage>
</organism>
<keyword evidence="6 10" id="KW-0808">Transferase</keyword>
<dbReference type="GO" id="GO:0009098">
    <property type="term" value="P:L-leucine biosynthetic process"/>
    <property type="evidence" value="ECO:0007669"/>
    <property type="project" value="UniProtKB-UniPathway"/>
</dbReference>
<dbReference type="Gene3D" id="3.30.160.270">
    <property type="match status" value="1"/>
</dbReference>
<dbReference type="FunFam" id="3.30.160.270:FF:000003">
    <property type="entry name" value="2-isopropylmalate synthase"/>
    <property type="match status" value="1"/>
</dbReference>
<dbReference type="FunFam" id="1.10.238.260:FF:000001">
    <property type="entry name" value="2-isopropylmalate synthase"/>
    <property type="match status" value="1"/>
</dbReference>